<sequence length="266" mass="29059">MIGATFIGHASWLLQIGGVAVLVDPVWSPRASPLRFAGPRRVRAPGQPLEALPGVDLLLVSHNHYDHCDLATLQRVRARWAPPSLTSLGTGRLLRRAGLAAVREMDWWDSAETAGLRVTYVPAQHFAARTPFDRNRALWGGFVIQAPDGATVYFAGDSGWCPHFAEVGRRFGRIDLALLPIGAYAPRWFMQTQHMDPEEAVRAHLACGARASLGMHFGTFAGLTDEAMEEPATRLAEARTRHGVTPEAFRVPGFGETVLVQPAANR</sequence>
<dbReference type="InterPro" id="IPR036866">
    <property type="entry name" value="RibonucZ/Hydroxyglut_hydro"/>
</dbReference>
<keyword evidence="3" id="KW-1185">Reference proteome</keyword>
<accession>A0ABX1EGB2</accession>
<dbReference type="EMBL" id="JAAVNE010000058">
    <property type="protein sequence ID" value="NKC33925.1"/>
    <property type="molecule type" value="Genomic_DNA"/>
</dbReference>
<comment type="caution">
    <text evidence="2">The sequence shown here is derived from an EMBL/GenBank/DDBJ whole genome shotgun (WGS) entry which is preliminary data.</text>
</comment>
<dbReference type="SUPFAM" id="SSF56281">
    <property type="entry name" value="Metallo-hydrolase/oxidoreductase"/>
    <property type="match status" value="1"/>
</dbReference>
<dbReference type="PIRSF" id="PIRSF038896">
    <property type="entry name" value="NAPE-PLD"/>
    <property type="match status" value="1"/>
</dbReference>
<dbReference type="InterPro" id="IPR001279">
    <property type="entry name" value="Metallo-B-lactamas"/>
</dbReference>
<dbReference type="PANTHER" id="PTHR15032">
    <property type="entry name" value="N-ACYL-PHOSPHATIDYLETHANOLAMINE-HYDROLYZING PHOSPHOLIPASE D"/>
    <property type="match status" value="1"/>
</dbReference>
<evidence type="ECO:0000313" key="2">
    <source>
        <dbReference type="EMBL" id="NKC33925.1"/>
    </source>
</evidence>
<evidence type="ECO:0000259" key="1">
    <source>
        <dbReference type="Pfam" id="PF12706"/>
    </source>
</evidence>
<reference evidence="2 3" key="1">
    <citation type="submission" date="2020-03" db="EMBL/GenBank/DDBJ databases">
        <title>Roseomonas selenitidurans sp. nov. isolated from urban soil.</title>
        <authorList>
            <person name="Liu H."/>
        </authorList>
    </citation>
    <scope>NUCLEOTIDE SEQUENCE [LARGE SCALE GENOMIC DNA]</scope>
    <source>
        <strain evidence="2 3">BU-1</strain>
    </source>
</reference>
<dbReference type="Proteomes" id="UP000787635">
    <property type="component" value="Unassembled WGS sequence"/>
</dbReference>
<name>A0ABX1EGB2_9PROT</name>
<gene>
    <name evidence="2" type="ORF">HEQ75_23910</name>
</gene>
<evidence type="ECO:0000313" key="3">
    <source>
        <dbReference type="Proteomes" id="UP000787635"/>
    </source>
</evidence>
<protein>
    <submittedName>
        <fullName evidence="2">MBL fold metallo-hydrolase</fullName>
    </submittedName>
</protein>
<dbReference type="PANTHER" id="PTHR15032:SF4">
    <property type="entry name" value="N-ACYL-PHOSPHATIDYLETHANOLAMINE-HYDROLYZING PHOSPHOLIPASE D"/>
    <property type="match status" value="1"/>
</dbReference>
<organism evidence="2 3">
    <name type="scientific">Falsiroseomonas selenitidurans</name>
    <dbReference type="NCBI Taxonomy" id="2716335"/>
    <lineage>
        <taxon>Bacteria</taxon>
        <taxon>Pseudomonadati</taxon>
        <taxon>Pseudomonadota</taxon>
        <taxon>Alphaproteobacteria</taxon>
        <taxon>Acetobacterales</taxon>
        <taxon>Roseomonadaceae</taxon>
        <taxon>Falsiroseomonas</taxon>
    </lineage>
</organism>
<feature type="domain" description="Metallo-beta-lactamase" evidence="1">
    <location>
        <begin position="21"/>
        <end position="217"/>
    </location>
</feature>
<dbReference type="InterPro" id="IPR024884">
    <property type="entry name" value="NAPE-PLD"/>
</dbReference>
<dbReference type="Gene3D" id="3.60.15.10">
    <property type="entry name" value="Ribonuclease Z/Hydroxyacylglutathione hydrolase-like"/>
    <property type="match status" value="1"/>
</dbReference>
<proteinExistence type="predicted"/>
<dbReference type="Pfam" id="PF12706">
    <property type="entry name" value="Lactamase_B_2"/>
    <property type="match status" value="1"/>
</dbReference>